<accession>A0ABP0VT94</accession>
<evidence type="ECO:0000313" key="3">
    <source>
        <dbReference type="Proteomes" id="UP001497444"/>
    </source>
</evidence>
<dbReference type="EMBL" id="OZ020105">
    <property type="protein sequence ID" value="CAK9256645.1"/>
    <property type="molecule type" value="Genomic_DNA"/>
</dbReference>
<dbReference type="SUPFAM" id="SSF56112">
    <property type="entry name" value="Protein kinase-like (PK-like)"/>
    <property type="match status" value="1"/>
</dbReference>
<evidence type="ECO:0000313" key="2">
    <source>
        <dbReference type="EMBL" id="CAK9256645.1"/>
    </source>
</evidence>
<proteinExistence type="predicted"/>
<dbReference type="InterPro" id="IPR001245">
    <property type="entry name" value="Ser-Thr/Tyr_kinase_cat_dom"/>
</dbReference>
<name>A0ABP0VT94_9BRYO</name>
<organism evidence="2 3">
    <name type="scientific">Sphagnum jensenii</name>
    <dbReference type="NCBI Taxonomy" id="128206"/>
    <lineage>
        <taxon>Eukaryota</taxon>
        <taxon>Viridiplantae</taxon>
        <taxon>Streptophyta</taxon>
        <taxon>Embryophyta</taxon>
        <taxon>Bryophyta</taxon>
        <taxon>Sphagnophytina</taxon>
        <taxon>Sphagnopsida</taxon>
        <taxon>Sphagnales</taxon>
        <taxon>Sphagnaceae</taxon>
        <taxon>Sphagnum</taxon>
    </lineage>
</organism>
<sequence length="204" mass="22652">MRRVMLCGETLVAQCKDENWWRSVISSSDSAAIEKRILLHLKEFRLCVNMLRLIANSGVPPDGTFLRPVVLDPSTLDVEEACRKDIESLFSAIEGYKRTSYAKGDVTKLAEYVLNKAAAKVFTASSSSVIKAVENEANLQARLRHPNVVQFIGYAVKGSQHIIVTELMTMDLRRYLDENLRGLCRGGNAVSDSVTGSQNSTRVE</sequence>
<reference evidence="2" key="1">
    <citation type="submission" date="2024-02" db="EMBL/GenBank/DDBJ databases">
        <authorList>
            <consortium name="ELIXIR-Norway"/>
            <consortium name="Elixir Norway"/>
        </authorList>
    </citation>
    <scope>NUCLEOTIDE SEQUENCE</scope>
</reference>
<feature type="domain" description="Serine-threonine/tyrosine-protein kinase catalytic" evidence="1">
    <location>
        <begin position="115"/>
        <end position="180"/>
    </location>
</feature>
<dbReference type="InterPro" id="IPR011009">
    <property type="entry name" value="Kinase-like_dom_sf"/>
</dbReference>
<evidence type="ECO:0000259" key="1">
    <source>
        <dbReference type="Pfam" id="PF07714"/>
    </source>
</evidence>
<protein>
    <recommendedName>
        <fullName evidence="1">Serine-threonine/tyrosine-protein kinase catalytic domain-containing protein</fullName>
    </recommendedName>
</protein>
<gene>
    <name evidence="2" type="ORF">CSSPJE1EN1_LOCUS2123</name>
</gene>
<keyword evidence="3" id="KW-1185">Reference proteome</keyword>
<dbReference type="Proteomes" id="UP001497444">
    <property type="component" value="Chromosome 10"/>
</dbReference>
<dbReference type="Pfam" id="PF07714">
    <property type="entry name" value="PK_Tyr_Ser-Thr"/>
    <property type="match status" value="1"/>
</dbReference>
<dbReference type="Gene3D" id="1.10.510.10">
    <property type="entry name" value="Transferase(Phosphotransferase) domain 1"/>
    <property type="match status" value="1"/>
</dbReference>